<evidence type="ECO:0000313" key="3">
    <source>
        <dbReference type="Proteomes" id="UP000092600"/>
    </source>
</evidence>
<comment type="caution">
    <text evidence="2">The sequence shown here is derived from an EMBL/GenBank/DDBJ whole genome shotgun (WGS) entry which is preliminary data.</text>
</comment>
<sequence length="93" mass="10472">MMLISNMTHLALVICINNLVALQTSSQCHYYSSAYNPSRAHGLSPFNHFPEKNTPCGDQTPVFVNRRVSGDQCICSMINRRHQPTILPQAIDR</sequence>
<dbReference type="Proteomes" id="UP000092600">
    <property type="component" value="Unassembled WGS sequence"/>
</dbReference>
<feature type="non-terminal residue" evidence="2">
    <location>
        <position position="93"/>
    </location>
</feature>
<evidence type="ECO:0000313" key="2">
    <source>
        <dbReference type="EMBL" id="OAY72826.1"/>
    </source>
</evidence>
<name>A0A199V7H1_ANACO</name>
<evidence type="ECO:0008006" key="4">
    <source>
        <dbReference type="Google" id="ProtNLM"/>
    </source>
</evidence>
<gene>
    <name evidence="2" type="ORF">ACMD2_25218</name>
</gene>
<feature type="signal peptide" evidence="1">
    <location>
        <begin position="1"/>
        <end position="26"/>
    </location>
</feature>
<evidence type="ECO:0000256" key="1">
    <source>
        <dbReference type="SAM" id="SignalP"/>
    </source>
</evidence>
<proteinExistence type="predicted"/>
<dbReference type="AlphaFoldDB" id="A0A199V7H1"/>
<keyword evidence="1" id="KW-0732">Signal</keyword>
<organism evidence="2 3">
    <name type="scientific">Ananas comosus</name>
    <name type="common">Pineapple</name>
    <name type="synonym">Ananas ananas</name>
    <dbReference type="NCBI Taxonomy" id="4615"/>
    <lineage>
        <taxon>Eukaryota</taxon>
        <taxon>Viridiplantae</taxon>
        <taxon>Streptophyta</taxon>
        <taxon>Embryophyta</taxon>
        <taxon>Tracheophyta</taxon>
        <taxon>Spermatophyta</taxon>
        <taxon>Magnoliopsida</taxon>
        <taxon>Liliopsida</taxon>
        <taxon>Poales</taxon>
        <taxon>Bromeliaceae</taxon>
        <taxon>Bromelioideae</taxon>
        <taxon>Ananas</taxon>
    </lineage>
</organism>
<protein>
    <recommendedName>
        <fullName evidence="4">Secreted protein</fullName>
    </recommendedName>
</protein>
<dbReference type="EMBL" id="LSRQ01002973">
    <property type="protein sequence ID" value="OAY72826.1"/>
    <property type="molecule type" value="Genomic_DNA"/>
</dbReference>
<accession>A0A199V7H1</accession>
<feature type="chain" id="PRO_5008285712" description="Secreted protein" evidence="1">
    <location>
        <begin position="27"/>
        <end position="93"/>
    </location>
</feature>
<reference evidence="2 3" key="1">
    <citation type="journal article" date="2016" name="DNA Res.">
        <title>The draft genome of MD-2 pineapple using hybrid error correction of long reads.</title>
        <authorList>
            <person name="Redwan R.M."/>
            <person name="Saidin A."/>
            <person name="Kumar S.V."/>
        </authorList>
    </citation>
    <scope>NUCLEOTIDE SEQUENCE [LARGE SCALE GENOMIC DNA]</scope>
    <source>
        <strain evidence="3">cv. MD2</strain>
        <tissue evidence="2">Leaf</tissue>
    </source>
</reference>